<proteinExistence type="predicted"/>
<dbReference type="HOGENOM" id="CLU_072786_2_1_5"/>
<dbReference type="Gene3D" id="1.10.10.10">
    <property type="entry name" value="Winged helix-like DNA-binding domain superfamily/Winged helix DNA-binding domain"/>
    <property type="match status" value="1"/>
</dbReference>
<dbReference type="Pfam" id="PF03472">
    <property type="entry name" value="Autoind_bind"/>
    <property type="match status" value="1"/>
</dbReference>
<dbReference type="PANTHER" id="PTHR44688:SF25">
    <property type="entry name" value="HTH LUXR-TYPE DOMAIN-CONTAINING PROTEIN"/>
    <property type="match status" value="1"/>
</dbReference>
<keyword evidence="6" id="KW-1185">Reference proteome</keyword>
<dbReference type="EMBL" id="AONI01000005">
    <property type="protein sequence ID" value="EPX81564.1"/>
    <property type="molecule type" value="Genomic_DNA"/>
</dbReference>
<evidence type="ECO:0000256" key="2">
    <source>
        <dbReference type="ARBA" id="ARBA00023125"/>
    </source>
</evidence>
<dbReference type="RefSeq" id="WP_021101063.1">
    <property type="nucleotide sequence ID" value="NZ_KE557310.1"/>
</dbReference>
<dbReference type="CDD" id="cd06170">
    <property type="entry name" value="LuxR_C_like"/>
    <property type="match status" value="1"/>
</dbReference>
<evidence type="ECO:0000256" key="1">
    <source>
        <dbReference type="ARBA" id="ARBA00023015"/>
    </source>
</evidence>
<reference evidence="6" key="1">
    <citation type="journal article" date="2013" name="Stand. Genomic Sci.">
        <title>Genome sequence of the Litoreibacter arenae type strain (DSM 19593(T)), a member of the Roseobacter clade isolated from sea sand.</title>
        <authorList>
            <person name="Riedel T."/>
            <person name="Fiebig A."/>
            <person name="Petersen J."/>
            <person name="Gronow S."/>
            <person name="Kyrpides N.C."/>
            <person name="Goker M."/>
            <person name="Klenk H.P."/>
        </authorList>
    </citation>
    <scope>NUCLEOTIDE SEQUENCE [LARGE SCALE GENOMIC DNA]</scope>
    <source>
        <strain evidence="6">DSM 19593</strain>
    </source>
</reference>
<keyword evidence="3" id="KW-0804">Transcription</keyword>
<dbReference type="InterPro" id="IPR000792">
    <property type="entry name" value="Tscrpt_reg_LuxR_C"/>
</dbReference>
<dbReference type="AlphaFoldDB" id="S9S5U2"/>
<organism evidence="5 6">
    <name type="scientific">Litoreibacter arenae DSM 19593</name>
    <dbReference type="NCBI Taxonomy" id="1123360"/>
    <lineage>
        <taxon>Bacteria</taxon>
        <taxon>Pseudomonadati</taxon>
        <taxon>Pseudomonadota</taxon>
        <taxon>Alphaproteobacteria</taxon>
        <taxon>Rhodobacterales</taxon>
        <taxon>Roseobacteraceae</taxon>
        <taxon>Litoreibacter</taxon>
    </lineage>
</organism>
<dbReference type="PANTHER" id="PTHR44688">
    <property type="entry name" value="DNA-BINDING TRANSCRIPTIONAL ACTIVATOR DEVR_DOSR"/>
    <property type="match status" value="1"/>
</dbReference>
<dbReference type="Pfam" id="PF00196">
    <property type="entry name" value="GerE"/>
    <property type="match status" value="1"/>
</dbReference>
<sequence length="230" mass="25481">MQEVLSRATTLEEVQTFVEDLRDVYDLEHLVYHSVNSTGGQYAALTYDQEWVQRYLEQGYARIDPVVQGCYRKFQPTDWKALDWSAKGARSFLGEAVESGLGNQGFSVPIRGPSGQFAVVSVNHKCTDDTWANFTGERAADLLLISHYLNEKALQIEGNPERGPTRALSPREKDTLCLLASGANRANIAETLKISESTLRVYIESARFKLGATNTTHAVAMALTHGLIVV</sequence>
<dbReference type="PROSITE" id="PS50043">
    <property type="entry name" value="HTH_LUXR_2"/>
    <property type="match status" value="1"/>
</dbReference>
<comment type="caution">
    <text evidence="5">The sequence shown here is derived from an EMBL/GenBank/DDBJ whole genome shotgun (WGS) entry which is preliminary data.</text>
</comment>
<evidence type="ECO:0000313" key="5">
    <source>
        <dbReference type="EMBL" id="EPX81564.1"/>
    </source>
</evidence>
<dbReference type="GO" id="GO:0006355">
    <property type="term" value="P:regulation of DNA-templated transcription"/>
    <property type="evidence" value="ECO:0007669"/>
    <property type="project" value="InterPro"/>
</dbReference>
<dbReference type="InterPro" id="IPR016032">
    <property type="entry name" value="Sig_transdc_resp-reg_C-effctor"/>
</dbReference>
<keyword evidence="1" id="KW-0805">Transcription regulation</keyword>
<accession>S9S5U2</accession>
<dbReference type="OrthoDB" id="9803630at2"/>
<dbReference type="STRING" id="1123360.thalar_00119"/>
<name>S9S5U2_9RHOB</name>
<dbReference type="SMART" id="SM00421">
    <property type="entry name" value="HTH_LUXR"/>
    <property type="match status" value="1"/>
</dbReference>
<evidence type="ECO:0000256" key="3">
    <source>
        <dbReference type="ARBA" id="ARBA00023163"/>
    </source>
</evidence>
<evidence type="ECO:0000313" key="6">
    <source>
        <dbReference type="Proteomes" id="UP000015351"/>
    </source>
</evidence>
<dbReference type="InterPro" id="IPR005143">
    <property type="entry name" value="TF_LuxR_autoind-bd_dom"/>
</dbReference>
<dbReference type="SUPFAM" id="SSF75516">
    <property type="entry name" value="Pheromone-binding domain of LuxR-like quorum-sensing transcription factors"/>
    <property type="match status" value="1"/>
</dbReference>
<dbReference type="Gene3D" id="3.30.450.80">
    <property type="entry name" value="Transcription factor LuxR-like, autoinducer-binding domain"/>
    <property type="match status" value="1"/>
</dbReference>
<evidence type="ECO:0000259" key="4">
    <source>
        <dbReference type="PROSITE" id="PS50043"/>
    </source>
</evidence>
<feature type="domain" description="HTH luxR-type" evidence="4">
    <location>
        <begin position="161"/>
        <end position="226"/>
    </location>
</feature>
<dbReference type="SUPFAM" id="SSF46894">
    <property type="entry name" value="C-terminal effector domain of the bipartite response regulators"/>
    <property type="match status" value="1"/>
</dbReference>
<protein>
    <submittedName>
        <fullName evidence="5">Transcriptional activator protein raiR</fullName>
    </submittedName>
</protein>
<dbReference type="GO" id="GO:0003677">
    <property type="term" value="F:DNA binding"/>
    <property type="evidence" value="ECO:0007669"/>
    <property type="project" value="UniProtKB-KW"/>
</dbReference>
<gene>
    <name evidence="5" type="ORF">thalar_00119</name>
</gene>
<dbReference type="InterPro" id="IPR036388">
    <property type="entry name" value="WH-like_DNA-bd_sf"/>
</dbReference>
<dbReference type="eggNOG" id="COG2197">
    <property type="taxonomic scope" value="Bacteria"/>
</dbReference>
<dbReference type="Proteomes" id="UP000015351">
    <property type="component" value="Unassembled WGS sequence"/>
</dbReference>
<keyword evidence="2" id="KW-0238">DNA-binding</keyword>
<dbReference type="InterPro" id="IPR036693">
    <property type="entry name" value="TF_LuxR_autoind-bd_dom_sf"/>
</dbReference>
<dbReference type="PRINTS" id="PR00038">
    <property type="entry name" value="HTHLUXR"/>
</dbReference>